<dbReference type="InterPro" id="IPR036769">
    <property type="entry name" value="Ribosomal_uL11_C_sf"/>
</dbReference>
<dbReference type="InterPro" id="IPR020783">
    <property type="entry name" value="Ribosomal_uL11_C"/>
</dbReference>
<dbReference type="SUPFAM" id="SSF54747">
    <property type="entry name" value="Ribosomal L11/L12e N-terminal domain"/>
    <property type="match status" value="1"/>
</dbReference>
<dbReference type="SMART" id="SM00649">
    <property type="entry name" value="RL11"/>
    <property type="match status" value="1"/>
</dbReference>
<dbReference type="PANTHER" id="PTHR11661">
    <property type="entry name" value="60S RIBOSOMAL PROTEIN L12"/>
    <property type="match status" value="1"/>
</dbReference>
<keyword evidence="9" id="KW-1185">Reference proteome</keyword>
<dbReference type="AlphaFoldDB" id="A0AAD9II19"/>
<comment type="caution">
    <text evidence="8">The sequence shown here is derived from an EMBL/GenBank/DDBJ whole genome shotgun (WGS) entry which is preliminary data.</text>
</comment>
<dbReference type="EMBL" id="JASFZW010000006">
    <property type="protein sequence ID" value="KAK2077499.1"/>
    <property type="molecule type" value="Genomic_DNA"/>
</dbReference>
<evidence type="ECO:0000256" key="3">
    <source>
        <dbReference type="ARBA" id="ARBA00023274"/>
    </source>
</evidence>
<keyword evidence="2 5" id="KW-0689">Ribosomal protein</keyword>
<name>A0AAD9II19_PROWI</name>
<dbReference type="GO" id="GO:0003735">
    <property type="term" value="F:structural constituent of ribosome"/>
    <property type="evidence" value="ECO:0007669"/>
    <property type="project" value="InterPro"/>
</dbReference>
<dbReference type="GO" id="GO:0015934">
    <property type="term" value="C:large ribosomal subunit"/>
    <property type="evidence" value="ECO:0007669"/>
    <property type="project" value="TreeGrafter"/>
</dbReference>
<evidence type="ECO:0000313" key="9">
    <source>
        <dbReference type="Proteomes" id="UP001255856"/>
    </source>
</evidence>
<dbReference type="SUPFAM" id="SSF46906">
    <property type="entry name" value="Ribosomal protein L11, C-terminal domain"/>
    <property type="match status" value="1"/>
</dbReference>
<proteinExistence type="inferred from homology"/>
<dbReference type="CDD" id="cd00349">
    <property type="entry name" value="Ribosomal_L11"/>
    <property type="match status" value="1"/>
</dbReference>
<dbReference type="HAMAP" id="MF_00736">
    <property type="entry name" value="Ribosomal_uL11"/>
    <property type="match status" value="1"/>
</dbReference>
<accession>A0AAD9II19</accession>
<dbReference type="Gene3D" id="3.30.1550.10">
    <property type="entry name" value="Ribosomal protein L11/L12, N-terminal domain"/>
    <property type="match status" value="1"/>
</dbReference>
<dbReference type="Proteomes" id="UP001255856">
    <property type="component" value="Unassembled WGS sequence"/>
</dbReference>
<dbReference type="FunFam" id="1.10.10.250:FF:000003">
    <property type="entry name" value="Mitochondrial ribosomal protein L11"/>
    <property type="match status" value="1"/>
</dbReference>
<evidence type="ECO:0000259" key="7">
    <source>
        <dbReference type="Pfam" id="PF03946"/>
    </source>
</evidence>
<dbReference type="Pfam" id="PF03946">
    <property type="entry name" value="Ribosomal_L11_N"/>
    <property type="match status" value="1"/>
</dbReference>
<dbReference type="GO" id="GO:0006412">
    <property type="term" value="P:translation"/>
    <property type="evidence" value="ECO:0007669"/>
    <property type="project" value="InterPro"/>
</dbReference>
<evidence type="ECO:0000259" key="6">
    <source>
        <dbReference type="Pfam" id="PF00298"/>
    </source>
</evidence>
<reference evidence="8" key="1">
    <citation type="submission" date="2021-01" db="EMBL/GenBank/DDBJ databases">
        <authorList>
            <person name="Eckstrom K.M.E."/>
        </authorList>
    </citation>
    <scope>NUCLEOTIDE SEQUENCE</scope>
    <source>
        <strain evidence="8">UVCC 0001</strain>
    </source>
</reference>
<evidence type="ECO:0000256" key="1">
    <source>
        <dbReference type="ARBA" id="ARBA00010537"/>
    </source>
</evidence>
<dbReference type="InterPro" id="IPR020784">
    <property type="entry name" value="Ribosomal_uL11_N"/>
</dbReference>
<dbReference type="InterPro" id="IPR000911">
    <property type="entry name" value="Ribosomal_uL11"/>
</dbReference>
<organism evidence="8 9">
    <name type="scientific">Prototheca wickerhamii</name>
    <dbReference type="NCBI Taxonomy" id="3111"/>
    <lineage>
        <taxon>Eukaryota</taxon>
        <taxon>Viridiplantae</taxon>
        <taxon>Chlorophyta</taxon>
        <taxon>core chlorophytes</taxon>
        <taxon>Trebouxiophyceae</taxon>
        <taxon>Chlorellales</taxon>
        <taxon>Chlorellaceae</taxon>
        <taxon>Prototheca</taxon>
    </lineage>
</organism>
<dbReference type="GO" id="GO:0070180">
    <property type="term" value="F:large ribosomal subunit rRNA binding"/>
    <property type="evidence" value="ECO:0007669"/>
    <property type="project" value="TreeGrafter"/>
</dbReference>
<feature type="domain" description="Large ribosomal subunit protein uL11 N-terminal" evidence="7">
    <location>
        <begin position="12"/>
        <end position="56"/>
    </location>
</feature>
<comment type="similarity">
    <text evidence="1 5">Belongs to the universal ribosomal protein uL11 family.</text>
</comment>
<gene>
    <name evidence="8" type="ORF">QBZ16_004344</name>
</gene>
<dbReference type="Pfam" id="PF00298">
    <property type="entry name" value="Ribosomal_L11"/>
    <property type="match status" value="1"/>
</dbReference>
<evidence type="ECO:0000256" key="5">
    <source>
        <dbReference type="RuleBase" id="RU003978"/>
    </source>
</evidence>
<feature type="domain" description="Large ribosomal subunit protein uL11 C-terminal" evidence="6">
    <location>
        <begin position="58"/>
        <end position="126"/>
    </location>
</feature>
<evidence type="ECO:0000313" key="8">
    <source>
        <dbReference type="EMBL" id="KAK2077499.1"/>
    </source>
</evidence>
<evidence type="ECO:0000256" key="2">
    <source>
        <dbReference type="ARBA" id="ARBA00022980"/>
    </source>
</evidence>
<dbReference type="InterPro" id="IPR036796">
    <property type="entry name" value="Ribosomal_uL11_N_sf"/>
</dbReference>
<dbReference type="PANTHER" id="PTHR11661:SF1">
    <property type="entry name" value="LARGE RIBOSOMAL SUBUNIT PROTEIN UL11M"/>
    <property type="match status" value="1"/>
</dbReference>
<evidence type="ECO:0000256" key="4">
    <source>
        <dbReference type="ARBA" id="ARBA00040104"/>
    </source>
</evidence>
<protein>
    <recommendedName>
        <fullName evidence="4">Large ribosomal subunit protein uL11m</fullName>
    </recommendedName>
</protein>
<dbReference type="Gene3D" id="1.10.10.250">
    <property type="entry name" value="Ribosomal protein L11, C-terminal domain"/>
    <property type="match status" value="1"/>
</dbReference>
<keyword evidence="3 5" id="KW-0687">Ribonucleoprotein</keyword>
<sequence>MSKAVKAAATSIRLVVNAGQAKPAPPVGPALGQAGLKIMDFCKDFNAKTADISVGVIKSPPTSYFIKKAAGVDSGSKRPGHEVAGQISLKHVLEIALVKQKDQPQIPLKSICKSVIGTAKAMGIAVVARPEDA</sequence>